<evidence type="ECO:0000256" key="2">
    <source>
        <dbReference type="ARBA" id="ARBA00022801"/>
    </source>
</evidence>
<dbReference type="Proteomes" id="UP000613580">
    <property type="component" value="Unassembled WGS sequence"/>
</dbReference>
<dbReference type="GO" id="GO:0016787">
    <property type="term" value="F:hydrolase activity"/>
    <property type="evidence" value="ECO:0007669"/>
    <property type="project" value="UniProtKB-UniRule"/>
</dbReference>
<evidence type="ECO:0000256" key="3">
    <source>
        <dbReference type="ARBA" id="ARBA00022806"/>
    </source>
</evidence>
<dbReference type="Pfam" id="PF00580">
    <property type="entry name" value="UvrD-helicase"/>
    <property type="match status" value="1"/>
</dbReference>
<dbReference type="OrthoDB" id="3156807at2759"/>
<dbReference type="GO" id="GO:0004386">
    <property type="term" value="F:helicase activity"/>
    <property type="evidence" value="ECO:0007669"/>
    <property type="project" value="UniProtKB-UniRule"/>
</dbReference>
<proteinExistence type="predicted"/>
<evidence type="ECO:0000256" key="4">
    <source>
        <dbReference type="ARBA" id="ARBA00022840"/>
    </source>
</evidence>
<comment type="caution">
    <text evidence="7">The sequence shown here is derived from an EMBL/GenBank/DDBJ whole genome shotgun (WGS) entry which is preliminary data.</text>
</comment>
<feature type="binding site" evidence="5">
    <location>
        <begin position="486"/>
        <end position="493"/>
    </location>
    <ligand>
        <name>ATP</name>
        <dbReference type="ChEBI" id="CHEBI:30616"/>
    </ligand>
</feature>
<gene>
    <name evidence="7" type="ORF">HMN09_00577700</name>
</gene>
<name>A0A8H6WFB5_MYCCL</name>
<dbReference type="PROSITE" id="PS51198">
    <property type="entry name" value="UVRD_HELICASE_ATP_BIND"/>
    <property type="match status" value="1"/>
</dbReference>
<evidence type="ECO:0000313" key="7">
    <source>
        <dbReference type="EMBL" id="KAF7310359.1"/>
    </source>
</evidence>
<dbReference type="GO" id="GO:0005524">
    <property type="term" value="F:ATP binding"/>
    <property type="evidence" value="ECO:0007669"/>
    <property type="project" value="UniProtKB-UniRule"/>
</dbReference>
<organism evidence="7 8">
    <name type="scientific">Mycena chlorophos</name>
    <name type="common">Agaric fungus</name>
    <name type="synonym">Agaricus chlorophos</name>
    <dbReference type="NCBI Taxonomy" id="658473"/>
    <lineage>
        <taxon>Eukaryota</taxon>
        <taxon>Fungi</taxon>
        <taxon>Dikarya</taxon>
        <taxon>Basidiomycota</taxon>
        <taxon>Agaricomycotina</taxon>
        <taxon>Agaricomycetes</taxon>
        <taxon>Agaricomycetidae</taxon>
        <taxon>Agaricales</taxon>
        <taxon>Marasmiineae</taxon>
        <taxon>Mycenaceae</taxon>
        <taxon>Mycena</taxon>
    </lineage>
</organism>
<dbReference type="InterPro" id="IPR039904">
    <property type="entry name" value="TRANK1"/>
</dbReference>
<reference evidence="7" key="1">
    <citation type="submission" date="2020-05" db="EMBL/GenBank/DDBJ databases">
        <title>Mycena genomes resolve the evolution of fungal bioluminescence.</title>
        <authorList>
            <person name="Tsai I.J."/>
        </authorList>
    </citation>
    <scope>NUCLEOTIDE SEQUENCE</scope>
    <source>
        <strain evidence="7">110903Hualien_Pintung</strain>
    </source>
</reference>
<feature type="domain" description="UvrD-like helicase ATP-binding" evidence="6">
    <location>
        <begin position="465"/>
        <end position="815"/>
    </location>
</feature>
<dbReference type="Gene3D" id="3.40.50.300">
    <property type="entry name" value="P-loop containing nucleotide triphosphate hydrolases"/>
    <property type="match status" value="2"/>
</dbReference>
<protein>
    <submittedName>
        <fullName evidence="7">UvrD-like helicase ATP-binding domain-containing protein</fullName>
    </submittedName>
</protein>
<evidence type="ECO:0000256" key="1">
    <source>
        <dbReference type="ARBA" id="ARBA00022741"/>
    </source>
</evidence>
<keyword evidence="3 5" id="KW-0347">Helicase</keyword>
<keyword evidence="2 5" id="KW-0378">Hydrolase</keyword>
<evidence type="ECO:0000259" key="6">
    <source>
        <dbReference type="PROSITE" id="PS51198"/>
    </source>
</evidence>
<sequence length="1719" mass="193882">MAAPRKLPYRADLFAFSTTSTVEQVEDVMLEFGGIVNAANVDRILRDVIDYENGAAARLAIAAVEPQLLLDAFPSKPQDFKASLAALILAQLSFFFVHLDKIHSLREHHFQIRTDALDLLAFVAERLEAESAAPTNTKRGKPIPLFEVQLRTRRNTRRATTTNDASSKAADAFQRLGIDPPNSIRELERAQELILVTQKSILEAYLNALQLPAVLESLRIGCIPTMEAMPQPETVEDGAQVNDAEAGAAVDIQLDNAEALPVFGTVKFSTIYRKRVKGFGDWDINVAPQAEQDLRALRKRDPGLFSRLVKTTLRALSNGDFSPSNQERVNVGEFPIFKVHFEDFAVVYHVDCVPLDDTNDQQAIKIFGLYTDGQVTATFWESMGRELAKRGSSYVERCARRQHDASKEDRFVPAVFPAATIAGEKTEPQLPTDDTEQILSLLLKTVHFSQHVLDSILKDIDATFVLEISPEECKIVEHDFSCYVFGRSGTGKTTTMLYKMLLIEASSLDSATRPVRQLFVTQSRTLADKVGEHFTHLLGGYRPAAVARNLVASKLADTALLARTERDKLRSDLPKRYSELQDRDFPLFVSFEQLCSMLEQDVAARLSDENAFKRDYLNFDKFKNEYWPHFAQSLTKGFDAMTIYSQIMGVIKGSEAALRSKRSYLDREGYMAANSKRAVASDQKSRTYDLFERYLAEKKRRGDLDVADRTRLVLSHFREHGVAGQKIDCLYVDEVQDNLLIDLLLLRSICHNPNGLFWAGDTAQTINAGSAFRFKELKAFMYTVEQGRKSKHPEHAFLPATPPKVFQLTTNYRSHTGIVNCARTLVDTITKLWPDSIDKLEPERGTVEGLIPIFFNSWEAETTEANQFLFGAETSGGRIDFGAHQCILVRDKAARDKLLRDVGEVAIILPVYDAKGLEFNDILLYNFFADSHVDEAQWRVVLNMLEGVRAPPLDALRHGAVCTELKFLYVAVTRARNNLWIADCSTKGEAMRPKNGEMCFERARMPLQAHVCEAYELMQDALEVAHKSPQQKANFVFAGNAFLECARQTEGSSVSEDYASLAGKCFEDAGERRRAIDAYMLAGDFGKVANLYRRDSNFDDALRIIREHPEIDSKIIATITRTARVSFIHKRQFKKAVEFKLFDDSQDAVGYLSELGLHEERAQVLEEVAEQPSAAAEVHLQEGRLLKAIELFVADKNFERATACVIQGLWEALPFAATALSTDDNVSQLLKFAAQLEALSIKPIEFSMFRAIVNEDVDVLRVLGRTFHESNNAPSALLCLDHYFTRRFDVRHLDADPLVQHLELFLIFVKRLYAACFEVDPAAVAGAGRLFGYAREGEDRFLIQTNSVLHPLTAPNLNDAVVVSAHQLRWAYQTFIRDRLVAHVRRENLSCGGNKIFEGPCLTYALFNGRCNRGDCQQEHLDPASLTPEGYTLRVRAHVIQILIFQMQQFERSSLGERSFWLSRLYSILNPPSHALGSSSSLRRIPEVADGLRVIADWLRDRAYALDFDPRTQIRFLTRLMETTQLSFHFQRDHALEYFKYAPFMVNERKPLIYRRPPEGKYIVAEFLSFLEDADKAAISAGVIFLNHVVVRNKLPIRIGLLCDIADNICGRLIIADRQRRGVIHDITLPLSWLVRQVAGGLTSFVQARELDTCWIFARVLVALLDPVLSGVNAGHLIFQGNRDLNDPRIGFVNRNMFLARLLRCLGLRAFLPFCAYRS</sequence>
<dbReference type="PANTHER" id="PTHR21529:SF4">
    <property type="entry name" value="TPR AND ANKYRIN REPEAT-CONTAINING PROTEIN 1"/>
    <property type="match status" value="1"/>
</dbReference>
<dbReference type="EMBL" id="JACAZE010000007">
    <property type="protein sequence ID" value="KAF7310359.1"/>
    <property type="molecule type" value="Genomic_DNA"/>
</dbReference>
<keyword evidence="4 5" id="KW-0067">ATP-binding</keyword>
<evidence type="ECO:0000313" key="8">
    <source>
        <dbReference type="Proteomes" id="UP000613580"/>
    </source>
</evidence>
<accession>A0A8H6WFB5</accession>
<dbReference type="PANTHER" id="PTHR21529">
    <property type="entry name" value="MAMMARY TURMOR VIRUS RECEPTOR HOMOLOG 1, 2 MTVR1, 2"/>
    <property type="match status" value="1"/>
</dbReference>
<keyword evidence="1 5" id="KW-0547">Nucleotide-binding</keyword>
<evidence type="ECO:0000256" key="5">
    <source>
        <dbReference type="PROSITE-ProRule" id="PRU00560"/>
    </source>
</evidence>
<keyword evidence="8" id="KW-1185">Reference proteome</keyword>
<dbReference type="SUPFAM" id="SSF52540">
    <property type="entry name" value="P-loop containing nucleoside triphosphate hydrolases"/>
    <property type="match status" value="1"/>
</dbReference>
<dbReference type="InterPro" id="IPR014016">
    <property type="entry name" value="UvrD-like_ATP-bd"/>
</dbReference>
<dbReference type="InterPro" id="IPR027417">
    <property type="entry name" value="P-loop_NTPase"/>
</dbReference>